<reference evidence="1 2" key="1">
    <citation type="submission" date="2018-06" db="EMBL/GenBank/DDBJ databases">
        <authorList>
            <consortium name="Pathogen Informatics"/>
            <person name="Doyle S."/>
        </authorList>
    </citation>
    <scope>NUCLEOTIDE SEQUENCE [LARGE SCALE GENOMIC DNA]</scope>
    <source>
        <strain evidence="1 2">NCTC11165</strain>
    </source>
</reference>
<evidence type="ECO:0000313" key="1">
    <source>
        <dbReference type="EMBL" id="SPU44227.1"/>
    </source>
</evidence>
<dbReference type="Proteomes" id="UP000250358">
    <property type="component" value="Unassembled WGS sequence"/>
</dbReference>
<dbReference type="RefSeq" id="WP_128115622.1">
    <property type="nucleotide sequence ID" value="NZ_UAQM01000011.1"/>
</dbReference>
<dbReference type="AlphaFoldDB" id="A0A2X1AIC6"/>
<gene>
    <name evidence="1" type="ORF">NCTC11165_01629</name>
</gene>
<sequence length="195" mass="21115">MPVLTLPSVPAPAGMGIELLTNKNVLVSALGGDEQERQRKGSRYALTFTMPPMSYVTSMAWDDLNAEGATVLMAVYQPGFDVGSPGTPRVNGAGQGGIFLTVDGLTPGYVVRKGQFLNVVTLGRHYLYRAAADATANASGQAQIQLRTMLRFPPQDNDVVKLAVPMIEGFVRDMKSWEVGVDRLVAIQFKVRERS</sequence>
<organism evidence="1 2">
    <name type="scientific">Brevundimonas diminuta</name>
    <name type="common">Pseudomonas diminuta</name>
    <dbReference type="NCBI Taxonomy" id="293"/>
    <lineage>
        <taxon>Bacteria</taxon>
        <taxon>Pseudomonadati</taxon>
        <taxon>Pseudomonadota</taxon>
        <taxon>Alphaproteobacteria</taxon>
        <taxon>Caulobacterales</taxon>
        <taxon>Caulobacteraceae</taxon>
        <taxon>Brevundimonas</taxon>
    </lineage>
</organism>
<evidence type="ECO:0000313" key="2">
    <source>
        <dbReference type="Proteomes" id="UP000250358"/>
    </source>
</evidence>
<protein>
    <submittedName>
        <fullName evidence="1">Uncharacterized protein</fullName>
    </submittedName>
</protein>
<proteinExistence type="predicted"/>
<accession>A0A2X1AIC6</accession>
<dbReference type="EMBL" id="UAQM01000011">
    <property type="protein sequence ID" value="SPU44227.1"/>
    <property type="molecule type" value="Genomic_DNA"/>
</dbReference>
<name>A0A2X1AIC6_BREDI</name>